<protein>
    <submittedName>
        <fullName evidence="13 14">Uncharacterized protein LOC116303754</fullName>
    </submittedName>
</protein>
<dbReference type="RefSeq" id="XP_031569207.1">
    <property type="nucleotide sequence ID" value="XM_031713347.1"/>
</dbReference>
<evidence type="ECO:0000256" key="4">
    <source>
        <dbReference type="ARBA" id="ARBA00022989"/>
    </source>
</evidence>
<dbReference type="AlphaFoldDB" id="A0A6P8IQ53"/>
<evidence type="ECO:0000313" key="12">
    <source>
        <dbReference type="Proteomes" id="UP000515163"/>
    </source>
</evidence>
<evidence type="ECO:0000256" key="10">
    <source>
        <dbReference type="SAM" id="SignalP"/>
    </source>
</evidence>
<dbReference type="KEGG" id="aten:116303754"/>
<accession>A0A6P8IQ53</accession>
<keyword evidence="3 9" id="KW-0812">Transmembrane</keyword>
<dbReference type="GeneID" id="116303754"/>
<dbReference type="Proteomes" id="UP000515163">
    <property type="component" value="Unplaced"/>
</dbReference>
<evidence type="ECO:0000256" key="3">
    <source>
        <dbReference type="ARBA" id="ARBA00022692"/>
    </source>
</evidence>
<dbReference type="SUPFAM" id="SSF81324">
    <property type="entry name" value="Voltage-gated potassium channels"/>
    <property type="match status" value="1"/>
</dbReference>
<keyword evidence="4 9" id="KW-1133">Transmembrane helix</keyword>
<evidence type="ECO:0000256" key="2">
    <source>
        <dbReference type="ARBA" id="ARBA00022448"/>
    </source>
</evidence>
<evidence type="ECO:0000259" key="11">
    <source>
        <dbReference type="Pfam" id="PF07885"/>
    </source>
</evidence>
<dbReference type="PANTHER" id="PTHR11537">
    <property type="entry name" value="VOLTAGE-GATED POTASSIUM CHANNEL"/>
    <property type="match status" value="1"/>
</dbReference>
<dbReference type="GO" id="GO:0008076">
    <property type="term" value="C:voltage-gated potassium channel complex"/>
    <property type="evidence" value="ECO:0007669"/>
    <property type="project" value="InterPro"/>
</dbReference>
<keyword evidence="7" id="KW-0407">Ion channel</keyword>
<reference evidence="13 14" key="1">
    <citation type="submission" date="2025-04" db="UniProtKB">
        <authorList>
            <consortium name="RefSeq"/>
        </authorList>
    </citation>
    <scope>IDENTIFICATION</scope>
    <source>
        <tissue evidence="13 14">Tentacle</tissue>
    </source>
</reference>
<dbReference type="Pfam" id="PF07885">
    <property type="entry name" value="Ion_trans_2"/>
    <property type="match status" value="1"/>
</dbReference>
<dbReference type="GO" id="GO:0005251">
    <property type="term" value="F:delayed rectifier potassium channel activity"/>
    <property type="evidence" value="ECO:0007669"/>
    <property type="project" value="TreeGrafter"/>
</dbReference>
<keyword evidence="8" id="KW-0175">Coiled coil</keyword>
<keyword evidence="12" id="KW-1185">Reference proteome</keyword>
<evidence type="ECO:0000313" key="14">
    <source>
        <dbReference type="RefSeq" id="XP_031569207.1"/>
    </source>
</evidence>
<name>A0A6P8IQ53_ACTTE</name>
<gene>
    <name evidence="13 14 15 16" type="primary">LOC116303754</name>
</gene>
<evidence type="ECO:0000313" key="13">
    <source>
        <dbReference type="RefSeq" id="XP_031569206.1"/>
    </source>
</evidence>
<dbReference type="GO" id="GO:0015276">
    <property type="term" value="F:ligand-gated monoatomic ion channel activity"/>
    <property type="evidence" value="ECO:0007669"/>
    <property type="project" value="InterPro"/>
</dbReference>
<organism evidence="12 13">
    <name type="scientific">Actinia tenebrosa</name>
    <name type="common">Australian red waratah sea anemone</name>
    <dbReference type="NCBI Taxonomy" id="6105"/>
    <lineage>
        <taxon>Eukaryota</taxon>
        <taxon>Metazoa</taxon>
        <taxon>Cnidaria</taxon>
        <taxon>Anthozoa</taxon>
        <taxon>Hexacorallia</taxon>
        <taxon>Actiniaria</taxon>
        <taxon>Actiniidae</taxon>
        <taxon>Actinia</taxon>
    </lineage>
</organism>
<comment type="subcellular location">
    <subcellularLocation>
        <location evidence="1">Membrane</location>
        <topology evidence="1">Multi-pass membrane protein</topology>
    </subcellularLocation>
</comment>
<dbReference type="OrthoDB" id="73653at2759"/>
<evidence type="ECO:0000313" key="16">
    <source>
        <dbReference type="RefSeq" id="XP_031569209.1"/>
    </source>
</evidence>
<evidence type="ECO:0000256" key="6">
    <source>
        <dbReference type="ARBA" id="ARBA00023136"/>
    </source>
</evidence>
<sequence>MAMVKVLAVFFFLIESCAIQQTSAAQNTDCPTEQLKVTALLLPPYVIHVNATTHQGIAYDFIKKGLERCFDHCQVGSVSWTFVNNTKDLVEIVTNKSTDIAFPITSYVEYELEKSEDWFSENHSDFVFEEMMESPGLSHVIHTENFNHKARMHIVSNLLEIWPIVVFCLLLAGTSGIFVWALEYRINRSQFPKNFFTGSYEGFWWAFVTMTTVGYGDKTPKSVCGRLFGVLWILIGLVIIAVFTAGATNSLNAGITYYESGIKGKHIGVLKYSEAGNVGVKNGAEISEYDNFKSMHKHLDEDKLDGLLIDRYEAAFLLDKWHRKDLRVLDTIDKEISYKMVRLYDRNTALGNNSCFQGRILRHTRLTQNLVNLYIKPIRAFNIAQHSVGIFSSTAPSTMITAAVFSGTFACLIILGSIYQLIYRRCGLSRRKTYNAEDEMINMHSLMLKELGESVKTLIEDLDKLRNKLHKLDAKELCEKKMNGHAANITIYSRSHENE</sequence>
<keyword evidence="5" id="KW-0406">Ion transport</keyword>
<feature type="signal peptide" evidence="10">
    <location>
        <begin position="1"/>
        <end position="24"/>
    </location>
</feature>
<dbReference type="GO" id="GO:0001508">
    <property type="term" value="P:action potential"/>
    <property type="evidence" value="ECO:0007669"/>
    <property type="project" value="TreeGrafter"/>
</dbReference>
<keyword evidence="2" id="KW-0813">Transport</keyword>
<dbReference type="PANTHER" id="PTHR11537:SF252">
    <property type="entry name" value="POTASSIUM VOLTAGE-GATED CHANNEL PROTEIN SHAW"/>
    <property type="match status" value="1"/>
</dbReference>
<dbReference type="RefSeq" id="XP_031569208.1">
    <property type="nucleotide sequence ID" value="XM_031713348.1"/>
</dbReference>
<feature type="coiled-coil region" evidence="8">
    <location>
        <begin position="448"/>
        <end position="475"/>
    </location>
</feature>
<dbReference type="PRINTS" id="PR00169">
    <property type="entry name" value="KCHANNEL"/>
</dbReference>
<evidence type="ECO:0000256" key="1">
    <source>
        <dbReference type="ARBA" id="ARBA00004141"/>
    </source>
</evidence>
<evidence type="ECO:0000256" key="9">
    <source>
        <dbReference type="SAM" id="Phobius"/>
    </source>
</evidence>
<evidence type="ECO:0000256" key="7">
    <source>
        <dbReference type="ARBA" id="ARBA00023303"/>
    </source>
</evidence>
<feature type="transmembrane region" description="Helical" evidence="9">
    <location>
        <begin position="399"/>
        <end position="422"/>
    </location>
</feature>
<feature type="domain" description="Potassium channel" evidence="11">
    <location>
        <begin position="179"/>
        <end position="246"/>
    </location>
</feature>
<feature type="chain" id="PRO_5044653221" evidence="10">
    <location>
        <begin position="25"/>
        <end position="499"/>
    </location>
</feature>
<dbReference type="RefSeq" id="XP_031569206.1">
    <property type="nucleotide sequence ID" value="XM_031713346.1"/>
</dbReference>
<dbReference type="RefSeq" id="XP_031569209.1">
    <property type="nucleotide sequence ID" value="XM_031713349.1"/>
</dbReference>
<proteinExistence type="predicted"/>
<keyword evidence="6 9" id="KW-0472">Membrane</keyword>
<dbReference type="Gene3D" id="1.10.287.70">
    <property type="match status" value="1"/>
</dbReference>
<evidence type="ECO:0000313" key="15">
    <source>
        <dbReference type="RefSeq" id="XP_031569208.1"/>
    </source>
</evidence>
<evidence type="ECO:0000256" key="5">
    <source>
        <dbReference type="ARBA" id="ARBA00023065"/>
    </source>
</evidence>
<dbReference type="InterPro" id="IPR028325">
    <property type="entry name" value="VG_K_chnl"/>
</dbReference>
<dbReference type="SUPFAM" id="SSF53850">
    <property type="entry name" value="Periplasmic binding protein-like II"/>
    <property type="match status" value="1"/>
</dbReference>
<feature type="transmembrane region" description="Helical" evidence="9">
    <location>
        <begin position="227"/>
        <end position="247"/>
    </location>
</feature>
<keyword evidence="10" id="KW-0732">Signal</keyword>
<evidence type="ECO:0000256" key="8">
    <source>
        <dbReference type="SAM" id="Coils"/>
    </source>
</evidence>
<dbReference type="InterPro" id="IPR013099">
    <property type="entry name" value="K_chnl_dom"/>
</dbReference>
<feature type="transmembrane region" description="Helical" evidence="9">
    <location>
        <begin position="161"/>
        <end position="182"/>
    </location>
</feature>